<accession>R0MBE3</accession>
<keyword evidence="7" id="KW-1185">Reference proteome</keyword>
<keyword evidence="3 4" id="KW-0539">Nucleus</keyword>
<name>R0MBE3_NOSB1</name>
<reference evidence="6 7" key="1">
    <citation type="journal article" date="2013" name="BMC Genomics">
        <title>Comparative genomics of parasitic silkworm microsporidia reveal an association between genome expansion and host adaptation.</title>
        <authorList>
            <person name="Pan G."/>
            <person name="Xu J."/>
            <person name="Li T."/>
            <person name="Xia Q."/>
            <person name="Liu S.L."/>
            <person name="Zhang G."/>
            <person name="Li S."/>
            <person name="Li C."/>
            <person name="Liu H."/>
            <person name="Yang L."/>
            <person name="Liu T."/>
            <person name="Zhang X."/>
            <person name="Wu Z."/>
            <person name="Fan W."/>
            <person name="Dang X."/>
            <person name="Xiang H."/>
            <person name="Tao M."/>
            <person name="Li Y."/>
            <person name="Hu J."/>
            <person name="Li Z."/>
            <person name="Lin L."/>
            <person name="Luo J."/>
            <person name="Geng L."/>
            <person name="Wang L."/>
            <person name="Long M."/>
            <person name="Wan Y."/>
            <person name="He N."/>
            <person name="Zhang Z."/>
            <person name="Lu C."/>
            <person name="Keeling P.J."/>
            <person name="Wang J."/>
            <person name="Xiang Z."/>
            <person name="Zhou Z."/>
        </authorList>
    </citation>
    <scope>NUCLEOTIDE SEQUENCE [LARGE SCALE GENOMIC DNA]</scope>
    <source>
        <strain evidence="7">CQ1 / CVCC 102059</strain>
    </source>
</reference>
<evidence type="ECO:0000259" key="5">
    <source>
        <dbReference type="PROSITE" id="PS50071"/>
    </source>
</evidence>
<evidence type="ECO:0000256" key="4">
    <source>
        <dbReference type="RuleBase" id="RU000682"/>
    </source>
</evidence>
<dbReference type="EMBL" id="KB908914">
    <property type="protein sequence ID" value="EOB15279.1"/>
    <property type="molecule type" value="Genomic_DNA"/>
</dbReference>
<evidence type="ECO:0000256" key="3">
    <source>
        <dbReference type="PROSITE-ProRule" id="PRU00108"/>
    </source>
</evidence>
<keyword evidence="1 3" id="KW-0238">DNA-binding</keyword>
<dbReference type="Proteomes" id="UP000016927">
    <property type="component" value="Unassembled WGS sequence"/>
</dbReference>
<feature type="domain" description="Homeobox" evidence="5">
    <location>
        <begin position="19"/>
        <end position="79"/>
    </location>
</feature>
<dbReference type="Pfam" id="PF00046">
    <property type="entry name" value="Homeodomain"/>
    <property type="match status" value="1"/>
</dbReference>
<proteinExistence type="predicted"/>
<dbReference type="VEuPathDB" id="MicrosporidiaDB:NBO_6g0031"/>
<dbReference type="InterPro" id="IPR001356">
    <property type="entry name" value="HD"/>
</dbReference>
<keyword evidence="2 3" id="KW-0371">Homeobox</keyword>
<dbReference type="PANTHER" id="PTHR24324">
    <property type="entry name" value="HOMEOBOX PROTEIN HHEX"/>
    <property type="match status" value="1"/>
</dbReference>
<dbReference type="InterPro" id="IPR051000">
    <property type="entry name" value="Homeobox_DNA-bind_prot"/>
</dbReference>
<dbReference type="PROSITE" id="PS50071">
    <property type="entry name" value="HOMEOBOX_2"/>
    <property type="match status" value="1"/>
</dbReference>
<sequence>MNKKKQGDDESTFINEDDPYTIKHRKRTSKKQLEVLEKTFEMSIRPDAKLRKKLGEQLGMTPRAVQIWFQNRRAKVKKITGKLPKKKSKDYEEDIEGNLVEGSLMDNNGVVEVFDTNGMYSKYQQYGDQFYINNGEYVNENDQVYNDQVYNEYITCNKPICSDYPNQYTDKYNDQFNNYLIKNRPYPNEIYSNENRPPLYYEDVPPYPPTYPPTYPSSDFVYSPEYYHKHHDEYYHNVYLDENKEGSNVGYPPQYVDMKYYKDYFYKHNYPEPEDKEEK</sequence>
<organism evidence="6 7">
    <name type="scientific">Nosema bombycis (strain CQ1 / CVCC 102059)</name>
    <name type="common">Microsporidian parasite</name>
    <name type="synonym">Pebrine of silkworm</name>
    <dbReference type="NCBI Taxonomy" id="578461"/>
    <lineage>
        <taxon>Eukaryota</taxon>
        <taxon>Fungi</taxon>
        <taxon>Fungi incertae sedis</taxon>
        <taxon>Microsporidia</taxon>
        <taxon>Nosematidae</taxon>
        <taxon>Nosema</taxon>
    </lineage>
</organism>
<protein>
    <submittedName>
        <fullName evidence="6">Homeobox protein HD-10</fullName>
    </submittedName>
</protein>
<dbReference type="AlphaFoldDB" id="R0MBE3"/>
<gene>
    <name evidence="6" type="primary">HD10</name>
    <name evidence="6" type="ORF">NBO_6g0031</name>
</gene>
<dbReference type="OrthoDB" id="6159439at2759"/>
<dbReference type="PANTHER" id="PTHR24324:SF9">
    <property type="entry name" value="HOMEOBOX DOMAIN-CONTAINING PROTEIN"/>
    <property type="match status" value="1"/>
</dbReference>
<dbReference type="SMART" id="SM00389">
    <property type="entry name" value="HOX"/>
    <property type="match status" value="1"/>
</dbReference>
<dbReference type="CDD" id="cd00086">
    <property type="entry name" value="homeodomain"/>
    <property type="match status" value="1"/>
</dbReference>
<dbReference type="SUPFAM" id="SSF46689">
    <property type="entry name" value="Homeodomain-like"/>
    <property type="match status" value="1"/>
</dbReference>
<feature type="DNA-binding region" description="Homeobox" evidence="3">
    <location>
        <begin position="21"/>
        <end position="80"/>
    </location>
</feature>
<evidence type="ECO:0000313" key="6">
    <source>
        <dbReference type="EMBL" id="EOB15279.1"/>
    </source>
</evidence>
<evidence type="ECO:0000256" key="2">
    <source>
        <dbReference type="ARBA" id="ARBA00023155"/>
    </source>
</evidence>
<dbReference type="STRING" id="578461.R0MBE3"/>
<evidence type="ECO:0000256" key="1">
    <source>
        <dbReference type="ARBA" id="ARBA00023125"/>
    </source>
</evidence>
<dbReference type="HOGENOM" id="CLU_1005079_0_0_1"/>
<dbReference type="GO" id="GO:0005634">
    <property type="term" value="C:nucleus"/>
    <property type="evidence" value="ECO:0007669"/>
    <property type="project" value="UniProtKB-SubCell"/>
</dbReference>
<dbReference type="GO" id="GO:0000978">
    <property type="term" value="F:RNA polymerase II cis-regulatory region sequence-specific DNA binding"/>
    <property type="evidence" value="ECO:0007669"/>
    <property type="project" value="TreeGrafter"/>
</dbReference>
<dbReference type="GO" id="GO:0006357">
    <property type="term" value="P:regulation of transcription by RNA polymerase II"/>
    <property type="evidence" value="ECO:0007669"/>
    <property type="project" value="TreeGrafter"/>
</dbReference>
<dbReference type="Gene3D" id="1.10.10.60">
    <property type="entry name" value="Homeodomain-like"/>
    <property type="match status" value="1"/>
</dbReference>
<evidence type="ECO:0000313" key="7">
    <source>
        <dbReference type="Proteomes" id="UP000016927"/>
    </source>
</evidence>
<dbReference type="InterPro" id="IPR009057">
    <property type="entry name" value="Homeodomain-like_sf"/>
</dbReference>
<dbReference type="GO" id="GO:0030154">
    <property type="term" value="P:cell differentiation"/>
    <property type="evidence" value="ECO:0007669"/>
    <property type="project" value="TreeGrafter"/>
</dbReference>
<comment type="subcellular location">
    <subcellularLocation>
        <location evidence="3 4">Nucleus</location>
    </subcellularLocation>
</comment>